<organism evidence="6 7">
    <name type="scientific">Emiliania huxleyi (strain CCMP1516)</name>
    <dbReference type="NCBI Taxonomy" id="280463"/>
    <lineage>
        <taxon>Eukaryota</taxon>
        <taxon>Haptista</taxon>
        <taxon>Haptophyta</taxon>
        <taxon>Prymnesiophyceae</taxon>
        <taxon>Isochrysidales</taxon>
        <taxon>Noelaerhabdaceae</taxon>
        <taxon>Emiliania</taxon>
    </lineage>
</organism>
<evidence type="ECO:0000256" key="2">
    <source>
        <dbReference type="ARBA" id="ARBA00022884"/>
    </source>
</evidence>
<dbReference type="Gene3D" id="2.40.50.140">
    <property type="entry name" value="Nucleic acid-binding proteins"/>
    <property type="match status" value="1"/>
</dbReference>
<dbReference type="GO" id="GO:0000049">
    <property type="term" value="F:tRNA binding"/>
    <property type="evidence" value="ECO:0007669"/>
    <property type="project" value="UniProtKB-UniRule"/>
</dbReference>
<dbReference type="HOGENOM" id="CLU_009710_6_5_1"/>
<accession>A0A0D3JC13</accession>
<dbReference type="PROSITE" id="PS50886">
    <property type="entry name" value="TRBD"/>
    <property type="match status" value="1"/>
</dbReference>
<evidence type="ECO:0000313" key="6">
    <source>
        <dbReference type="EnsemblProtists" id="EOD21048"/>
    </source>
</evidence>
<feature type="region of interest" description="Disordered" evidence="4">
    <location>
        <begin position="97"/>
        <end position="122"/>
    </location>
</feature>
<dbReference type="RefSeq" id="XP_005773477.1">
    <property type="nucleotide sequence ID" value="XM_005773420.1"/>
</dbReference>
<keyword evidence="7" id="KW-1185">Reference proteome</keyword>
<feature type="domain" description="TRNA-binding" evidence="5">
    <location>
        <begin position="4"/>
        <end position="108"/>
    </location>
</feature>
<keyword evidence="2 3" id="KW-0694">RNA-binding</keyword>
<keyword evidence="1 3" id="KW-0820">tRNA-binding</keyword>
<dbReference type="InterPro" id="IPR051270">
    <property type="entry name" value="Tyrosine-tRNA_ligase_regulator"/>
</dbReference>
<protein>
    <recommendedName>
        <fullName evidence="5">tRNA-binding domain-containing protein</fullName>
    </recommendedName>
</protein>
<dbReference type="STRING" id="2903.R1CEB5"/>
<name>A0A0D3JC13_EMIH1</name>
<dbReference type="PANTHER" id="PTHR11586:SF33">
    <property type="entry name" value="AMINOACYL TRNA SYNTHASE COMPLEX-INTERACTING MULTIFUNCTIONAL PROTEIN 1"/>
    <property type="match status" value="1"/>
</dbReference>
<evidence type="ECO:0000313" key="7">
    <source>
        <dbReference type="Proteomes" id="UP000013827"/>
    </source>
</evidence>
<dbReference type="eggNOG" id="KOG2241">
    <property type="taxonomic scope" value="Eukaryota"/>
</dbReference>
<evidence type="ECO:0000256" key="3">
    <source>
        <dbReference type="PROSITE-ProRule" id="PRU00209"/>
    </source>
</evidence>
<dbReference type="InterPro" id="IPR012340">
    <property type="entry name" value="NA-bd_OB-fold"/>
</dbReference>
<evidence type="ECO:0000256" key="1">
    <source>
        <dbReference type="ARBA" id="ARBA00022555"/>
    </source>
</evidence>
<dbReference type="OMA" id="KKCKLRG"/>
<reference evidence="7" key="1">
    <citation type="journal article" date="2013" name="Nature">
        <title>Pan genome of the phytoplankton Emiliania underpins its global distribution.</title>
        <authorList>
            <person name="Read B.A."/>
            <person name="Kegel J."/>
            <person name="Klute M.J."/>
            <person name="Kuo A."/>
            <person name="Lefebvre S.C."/>
            <person name="Maumus F."/>
            <person name="Mayer C."/>
            <person name="Miller J."/>
            <person name="Monier A."/>
            <person name="Salamov A."/>
            <person name="Young J."/>
            <person name="Aguilar M."/>
            <person name="Claverie J.M."/>
            <person name="Frickenhaus S."/>
            <person name="Gonzalez K."/>
            <person name="Herman E.K."/>
            <person name="Lin Y.C."/>
            <person name="Napier J."/>
            <person name="Ogata H."/>
            <person name="Sarno A.F."/>
            <person name="Shmutz J."/>
            <person name="Schroeder D."/>
            <person name="de Vargas C."/>
            <person name="Verret F."/>
            <person name="von Dassow P."/>
            <person name="Valentin K."/>
            <person name="Van de Peer Y."/>
            <person name="Wheeler G."/>
            <person name="Dacks J.B."/>
            <person name="Delwiche C.F."/>
            <person name="Dyhrman S.T."/>
            <person name="Glockner G."/>
            <person name="John U."/>
            <person name="Richards T."/>
            <person name="Worden A.Z."/>
            <person name="Zhang X."/>
            <person name="Grigoriev I.V."/>
            <person name="Allen A.E."/>
            <person name="Bidle K."/>
            <person name="Borodovsky M."/>
            <person name="Bowler C."/>
            <person name="Brownlee C."/>
            <person name="Cock J.M."/>
            <person name="Elias M."/>
            <person name="Gladyshev V.N."/>
            <person name="Groth M."/>
            <person name="Guda C."/>
            <person name="Hadaegh A."/>
            <person name="Iglesias-Rodriguez M.D."/>
            <person name="Jenkins J."/>
            <person name="Jones B.M."/>
            <person name="Lawson T."/>
            <person name="Leese F."/>
            <person name="Lindquist E."/>
            <person name="Lobanov A."/>
            <person name="Lomsadze A."/>
            <person name="Malik S.B."/>
            <person name="Marsh M.E."/>
            <person name="Mackinder L."/>
            <person name="Mock T."/>
            <person name="Mueller-Roeber B."/>
            <person name="Pagarete A."/>
            <person name="Parker M."/>
            <person name="Probert I."/>
            <person name="Quesneville H."/>
            <person name="Raines C."/>
            <person name="Rensing S.A."/>
            <person name="Riano-Pachon D.M."/>
            <person name="Richier S."/>
            <person name="Rokitta S."/>
            <person name="Shiraiwa Y."/>
            <person name="Soanes D.M."/>
            <person name="van der Giezen M."/>
            <person name="Wahlund T.M."/>
            <person name="Williams B."/>
            <person name="Wilson W."/>
            <person name="Wolfe G."/>
            <person name="Wurch L.L."/>
        </authorList>
    </citation>
    <scope>NUCLEOTIDE SEQUENCE</scope>
</reference>
<reference evidence="6" key="2">
    <citation type="submission" date="2024-10" db="UniProtKB">
        <authorList>
            <consortium name="EnsemblProtists"/>
        </authorList>
    </citation>
    <scope>IDENTIFICATION</scope>
</reference>
<dbReference type="KEGG" id="ehx:EMIHUDRAFT_208172"/>
<dbReference type="GeneID" id="17266595"/>
<dbReference type="AlphaFoldDB" id="A0A0D3JC13"/>
<dbReference type="PANTHER" id="PTHR11586">
    <property type="entry name" value="TRNA-AMINOACYLATION COFACTOR ARC1 FAMILY MEMBER"/>
    <property type="match status" value="1"/>
</dbReference>
<dbReference type="EnsemblProtists" id="EOD21048">
    <property type="protein sequence ID" value="EOD21048"/>
    <property type="gene ID" value="EMIHUDRAFT_208172"/>
</dbReference>
<evidence type="ECO:0000256" key="4">
    <source>
        <dbReference type="SAM" id="MobiDB-lite"/>
    </source>
</evidence>
<dbReference type="PaxDb" id="2903-EOD21048"/>
<dbReference type="SUPFAM" id="SSF50249">
    <property type="entry name" value="Nucleic acid-binding proteins"/>
    <property type="match status" value="1"/>
</dbReference>
<dbReference type="Proteomes" id="UP000013827">
    <property type="component" value="Unassembled WGS sequence"/>
</dbReference>
<dbReference type="InterPro" id="IPR002547">
    <property type="entry name" value="tRNA-bd_dom"/>
</dbReference>
<proteinExistence type="predicted"/>
<sequence length="168" mass="17575">MSRASAAMRRLGSGIVEAWPHPDSEKLWCERIDVGEEAPREIASGIRAYYAEPSDLEGRSVLVVCNLKPAKLGGFPSNGMVLCGTSADGSVVEFVEPPAESPPGERVRVDGATMPDPASPNQVKKKKLLETATADLRAADGVATYQGAPLVTDAGPCRLPTIGSGTIS</sequence>
<evidence type="ECO:0000259" key="5">
    <source>
        <dbReference type="PROSITE" id="PS50886"/>
    </source>
</evidence>
<dbReference type="Pfam" id="PF01588">
    <property type="entry name" value="tRNA_bind"/>
    <property type="match status" value="1"/>
</dbReference>